<dbReference type="InterPro" id="IPR036388">
    <property type="entry name" value="WH-like_DNA-bd_sf"/>
</dbReference>
<gene>
    <name evidence="4" type="ORF">GCM10010885_17130</name>
</gene>
<dbReference type="SUPFAM" id="SSF75500">
    <property type="entry name" value="Putative transcriptional regulator TM1602, C-terminal domain"/>
    <property type="match status" value="1"/>
</dbReference>
<dbReference type="Pfam" id="PF02829">
    <property type="entry name" value="3H"/>
    <property type="match status" value="1"/>
</dbReference>
<feature type="domain" description="Helix-turn-helix type 11" evidence="3">
    <location>
        <begin position="9"/>
        <end position="61"/>
    </location>
</feature>
<reference evidence="4" key="2">
    <citation type="submission" date="2020-09" db="EMBL/GenBank/DDBJ databases">
        <authorList>
            <person name="Sun Q."/>
            <person name="Ohkuma M."/>
        </authorList>
    </citation>
    <scope>NUCLEOTIDE SEQUENCE</scope>
    <source>
        <strain evidence="4">JCM 18487</strain>
    </source>
</reference>
<comment type="caution">
    <text evidence="4">The sequence shown here is derived from an EMBL/GenBank/DDBJ whole genome shotgun (WGS) entry which is preliminary data.</text>
</comment>
<evidence type="ECO:0000313" key="5">
    <source>
        <dbReference type="Proteomes" id="UP000637695"/>
    </source>
</evidence>
<dbReference type="AlphaFoldDB" id="A0A917NMA3"/>
<dbReference type="InterPro" id="IPR004173">
    <property type="entry name" value="3H_domain"/>
</dbReference>
<evidence type="ECO:0000256" key="1">
    <source>
        <dbReference type="PIRSR" id="PIRSR037847-1"/>
    </source>
</evidence>
<dbReference type="InterPro" id="IPR026043">
    <property type="entry name" value="NadR"/>
</dbReference>
<feature type="domain" description="3H" evidence="2">
    <location>
        <begin position="76"/>
        <end position="170"/>
    </location>
</feature>
<dbReference type="PANTHER" id="PTHR40068:SF1">
    <property type="entry name" value="TRANSCRIPTION REPRESSOR NIAR-RELATED"/>
    <property type="match status" value="1"/>
</dbReference>
<name>A0A917NMA3_9BACL</name>
<proteinExistence type="predicted"/>
<feature type="binding site" evidence="1">
    <location>
        <position position="148"/>
    </location>
    <ligand>
        <name>Ni(2+)</name>
        <dbReference type="ChEBI" id="CHEBI:49786"/>
    </ligand>
</feature>
<keyword evidence="1" id="KW-0533">Nickel</keyword>
<evidence type="ECO:0000313" key="4">
    <source>
        <dbReference type="EMBL" id="GGJ08587.1"/>
    </source>
</evidence>
<dbReference type="Proteomes" id="UP000637695">
    <property type="component" value="Unassembled WGS sequence"/>
</dbReference>
<dbReference type="PANTHER" id="PTHR40068">
    <property type="entry name" value="TRANSCRIPTION REPRESSOR NIAR-RELATED"/>
    <property type="match status" value="1"/>
</dbReference>
<dbReference type="SUPFAM" id="SSF46785">
    <property type="entry name" value="Winged helix' DNA-binding domain"/>
    <property type="match status" value="1"/>
</dbReference>
<dbReference type="InterPro" id="IPR036390">
    <property type="entry name" value="WH_DNA-bd_sf"/>
</dbReference>
<dbReference type="PIRSF" id="PIRSF037847">
    <property type="entry name" value="NiaR"/>
    <property type="match status" value="1"/>
</dbReference>
<dbReference type="GO" id="GO:0046872">
    <property type="term" value="F:metal ion binding"/>
    <property type="evidence" value="ECO:0007669"/>
    <property type="project" value="UniProtKB-KW"/>
</dbReference>
<protein>
    <submittedName>
        <fullName evidence="4">Transcriptional regulator</fullName>
    </submittedName>
</protein>
<dbReference type="Gene3D" id="1.10.10.10">
    <property type="entry name" value="Winged helix-like DNA-binding domain superfamily/Winged helix DNA-binding domain"/>
    <property type="match status" value="1"/>
</dbReference>
<dbReference type="EMBL" id="BMOY01000026">
    <property type="protein sequence ID" value="GGJ08587.1"/>
    <property type="molecule type" value="Genomic_DNA"/>
</dbReference>
<dbReference type="InterPro" id="IPR013196">
    <property type="entry name" value="HTH_11"/>
</dbReference>
<dbReference type="Gene3D" id="3.30.1340.20">
    <property type="entry name" value="3H domain"/>
    <property type="match status" value="1"/>
</dbReference>
<sequence>MNAPTRNERQARLLALLAAAADPVTGSELANRLGVTRQVVVHDIALLRAQHVPIVSTPRGYWLQRDPAPRNQTLLAVHHPPALTETELCILVDHGLTVIDVLIEHPIYGELRGSLQLANRRDVRMFMEQVRRSGASLLSSLTDGHHMHTVAYDEESQLQDAVRELRRHGIQVFD</sequence>
<accession>A0A917NMA3</accession>
<evidence type="ECO:0000259" key="3">
    <source>
        <dbReference type="Pfam" id="PF08279"/>
    </source>
</evidence>
<reference evidence="4" key="1">
    <citation type="journal article" date="2014" name="Int. J. Syst. Evol. Microbiol.">
        <title>Complete genome sequence of Corynebacterium casei LMG S-19264T (=DSM 44701T), isolated from a smear-ripened cheese.</title>
        <authorList>
            <consortium name="US DOE Joint Genome Institute (JGI-PGF)"/>
            <person name="Walter F."/>
            <person name="Albersmeier A."/>
            <person name="Kalinowski J."/>
            <person name="Ruckert C."/>
        </authorList>
    </citation>
    <scope>NUCLEOTIDE SEQUENCE</scope>
    <source>
        <strain evidence="4">JCM 18487</strain>
    </source>
</reference>
<feature type="binding site" evidence="1">
    <location>
        <position position="146"/>
    </location>
    <ligand>
        <name>Ni(2+)</name>
        <dbReference type="ChEBI" id="CHEBI:49786"/>
    </ligand>
</feature>
<dbReference type="Pfam" id="PF08279">
    <property type="entry name" value="HTH_11"/>
    <property type="match status" value="1"/>
</dbReference>
<dbReference type="RefSeq" id="WP_188882444.1">
    <property type="nucleotide sequence ID" value="NZ_BMOY01000026.1"/>
</dbReference>
<keyword evidence="5" id="KW-1185">Reference proteome</keyword>
<keyword evidence="1" id="KW-0479">Metal-binding</keyword>
<feature type="binding site" evidence="1">
    <location>
        <position position="79"/>
    </location>
    <ligand>
        <name>Ni(2+)</name>
        <dbReference type="ChEBI" id="CHEBI:49786"/>
    </ligand>
</feature>
<dbReference type="InterPro" id="IPR035922">
    <property type="entry name" value="3H_dom_sf"/>
</dbReference>
<evidence type="ECO:0000259" key="2">
    <source>
        <dbReference type="Pfam" id="PF02829"/>
    </source>
</evidence>
<feature type="binding site" evidence="1">
    <location>
        <position position="87"/>
    </location>
    <ligand>
        <name>Ni(2+)</name>
        <dbReference type="ChEBI" id="CHEBI:49786"/>
    </ligand>
</feature>
<organism evidence="4 5">
    <name type="scientific">Alicyclobacillus cellulosilyticus</name>
    <dbReference type="NCBI Taxonomy" id="1003997"/>
    <lineage>
        <taxon>Bacteria</taxon>
        <taxon>Bacillati</taxon>
        <taxon>Bacillota</taxon>
        <taxon>Bacilli</taxon>
        <taxon>Bacillales</taxon>
        <taxon>Alicyclobacillaceae</taxon>
        <taxon>Alicyclobacillus</taxon>
    </lineage>
</organism>